<dbReference type="RefSeq" id="WP_147871467.1">
    <property type="nucleotide sequence ID" value="NZ_CP036264.1"/>
</dbReference>
<organism evidence="3 4">
    <name type="scientific">Stieleria maiorica</name>
    <dbReference type="NCBI Taxonomy" id="2795974"/>
    <lineage>
        <taxon>Bacteria</taxon>
        <taxon>Pseudomonadati</taxon>
        <taxon>Planctomycetota</taxon>
        <taxon>Planctomycetia</taxon>
        <taxon>Pirellulales</taxon>
        <taxon>Pirellulaceae</taxon>
        <taxon>Stieleria</taxon>
    </lineage>
</organism>
<sequence>MDQEPDTTNHARSSRPGRFRPEKPTTRGTSASDAPQGTPEGSASASGPGNEHHHSGGFHEIPAPATDRVDPETEALPTLFELPDRTPEGLQRKRQSDPFFIHDAHNGPPASHVDPPSGNHSYLSHPEPFSPVGSDSALPGGADHGSDHGQGYISSPAEAAAPTEESRVAAFHGEPMKWATAKASWATRSAIVMLVLLLVSVAFLFGRSSNSPSDPTQLTDVDGDDLGETVVVITEDFDISDDPSSSDPIQQIAATDDIVTPEVATQENQTPSTEALPSYIAEAPTPSGGLGEPSASLPAESLPEEIAQALLDTPGPLATDDIPEVPPSLDSNQSVVAYRSSETDAVSDPLPAGMEDRLRLEDGLRYSDTPYAIGNFLEILKAWEESATPQ</sequence>
<dbReference type="EMBL" id="CP036264">
    <property type="protein sequence ID" value="QEG02542.1"/>
    <property type="molecule type" value="Genomic_DNA"/>
</dbReference>
<evidence type="ECO:0000313" key="4">
    <source>
        <dbReference type="Proteomes" id="UP000321353"/>
    </source>
</evidence>
<keyword evidence="4" id="KW-1185">Reference proteome</keyword>
<dbReference type="Proteomes" id="UP000321353">
    <property type="component" value="Chromosome"/>
</dbReference>
<feature type="compositionally biased region" description="Basic and acidic residues" evidence="1">
    <location>
        <begin position="82"/>
        <end position="105"/>
    </location>
</feature>
<name>A0A5B9MMB5_9BACT</name>
<dbReference type="AlphaFoldDB" id="A0A5B9MMB5"/>
<dbReference type="KEGG" id="smam:Mal15_66630"/>
<feature type="region of interest" description="Disordered" evidence="1">
    <location>
        <begin position="1"/>
        <end position="161"/>
    </location>
</feature>
<proteinExistence type="predicted"/>
<reference evidence="3 4" key="1">
    <citation type="submission" date="2019-02" db="EMBL/GenBank/DDBJ databases">
        <title>Planctomycetal bacteria perform biofilm scaping via a novel small molecule.</title>
        <authorList>
            <person name="Jeske O."/>
            <person name="Boedeker C."/>
            <person name="Wiegand S."/>
            <person name="Breitling P."/>
            <person name="Kallscheuer N."/>
            <person name="Jogler M."/>
            <person name="Rohde M."/>
            <person name="Petersen J."/>
            <person name="Medema M.H."/>
            <person name="Surup F."/>
            <person name="Jogler C."/>
        </authorList>
    </citation>
    <scope>NUCLEOTIDE SEQUENCE [LARGE SCALE GENOMIC DNA]</scope>
    <source>
        <strain evidence="3 4">Mal15</strain>
    </source>
</reference>
<evidence type="ECO:0000256" key="2">
    <source>
        <dbReference type="SAM" id="Phobius"/>
    </source>
</evidence>
<feature type="compositionally biased region" description="Polar residues" evidence="1">
    <location>
        <begin position="1"/>
        <end position="11"/>
    </location>
</feature>
<keyword evidence="2" id="KW-1133">Transmembrane helix</keyword>
<keyword evidence="2" id="KW-0472">Membrane</keyword>
<protein>
    <submittedName>
        <fullName evidence="3">Uncharacterized protein</fullName>
    </submittedName>
</protein>
<evidence type="ECO:0000256" key="1">
    <source>
        <dbReference type="SAM" id="MobiDB-lite"/>
    </source>
</evidence>
<feature type="compositionally biased region" description="Polar residues" evidence="1">
    <location>
        <begin position="26"/>
        <end position="47"/>
    </location>
</feature>
<gene>
    <name evidence="3" type="ORF">Mal15_66630</name>
</gene>
<feature type="transmembrane region" description="Helical" evidence="2">
    <location>
        <begin position="185"/>
        <end position="205"/>
    </location>
</feature>
<keyword evidence="2" id="KW-0812">Transmembrane</keyword>
<evidence type="ECO:0000313" key="3">
    <source>
        <dbReference type="EMBL" id="QEG02542.1"/>
    </source>
</evidence>
<accession>A0A5B9MMB5</accession>